<evidence type="ECO:0000313" key="5">
    <source>
        <dbReference type="EMBL" id="KFA90873.1"/>
    </source>
</evidence>
<dbReference type="Gene3D" id="3.20.20.100">
    <property type="entry name" value="NADP-dependent oxidoreductase domain"/>
    <property type="match status" value="1"/>
</dbReference>
<evidence type="ECO:0000259" key="4">
    <source>
        <dbReference type="Pfam" id="PF00248"/>
    </source>
</evidence>
<feature type="site" description="Lowers pKa of active site Tyr" evidence="3">
    <location>
        <position position="77"/>
    </location>
</feature>
<organism evidence="5 6">
    <name type="scientific">Archangium violaceum Cb vi76</name>
    <dbReference type="NCBI Taxonomy" id="1406225"/>
    <lineage>
        <taxon>Bacteria</taxon>
        <taxon>Pseudomonadati</taxon>
        <taxon>Myxococcota</taxon>
        <taxon>Myxococcia</taxon>
        <taxon>Myxococcales</taxon>
        <taxon>Cystobacterineae</taxon>
        <taxon>Archangiaceae</taxon>
        <taxon>Archangium</taxon>
    </lineage>
</organism>
<dbReference type="PANTHER" id="PTHR43638">
    <property type="entry name" value="OXIDOREDUCTASE, ALDO/KETO REDUCTASE FAMILY PROTEIN"/>
    <property type="match status" value="1"/>
</dbReference>
<proteinExistence type="predicted"/>
<dbReference type="RefSeq" id="WP_043400784.1">
    <property type="nucleotide sequence ID" value="NZ_JPMI01000173.1"/>
</dbReference>
<dbReference type="PANTHER" id="PTHR43638:SF3">
    <property type="entry name" value="ALDEHYDE REDUCTASE"/>
    <property type="match status" value="1"/>
</dbReference>
<feature type="domain" description="NADP-dependent oxidoreductase" evidence="4">
    <location>
        <begin position="16"/>
        <end position="268"/>
    </location>
</feature>
<evidence type="ECO:0000256" key="1">
    <source>
        <dbReference type="PIRSR" id="PIRSR000097-1"/>
    </source>
</evidence>
<dbReference type="CDD" id="cd19138">
    <property type="entry name" value="AKR_YeaE"/>
    <property type="match status" value="1"/>
</dbReference>
<dbReference type="InterPro" id="IPR020471">
    <property type="entry name" value="AKR"/>
</dbReference>
<gene>
    <name evidence="5" type="ORF">Q664_25740</name>
</gene>
<dbReference type="PIRSF" id="PIRSF000097">
    <property type="entry name" value="AKR"/>
    <property type="match status" value="1"/>
</dbReference>
<dbReference type="InterPro" id="IPR036812">
    <property type="entry name" value="NAD(P)_OxRdtase_dom_sf"/>
</dbReference>
<evidence type="ECO:0000313" key="6">
    <source>
        <dbReference type="Proteomes" id="UP000028547"/>
    </source>
</evidence>
<dbReference type="PRINTS" id="PR00069">
    <property type="entry name" value="ALDKETRDTASE"/>
</dbReference>
<accession>A0A084SQY8</accession>
<dbReference type="EMBL" id="JPMI01000173">
    <property type="protein sequence ID" value="KFA90873.1"/>
    <property type="molecule type" value="Genomic_DNA"/>
</dbReference>
<dbReference type="SUPFAM" id="SSF51430">
    <property type="entry name" value="NAD(P)-linked oxidoreductase"/>
    <property type="match status" value="1"/>
</dbReference>
<protein>
    <submittedName>
        <fullName evidence="5">Oxidoreductase</fullName>
    </submittedName>
</protein>
<dbReference type="Pfam" id="PF00248">
    <property type="entry name" value="Aldo_ket_red"/>
    <property type="match status" value="1"/>
</dbReference>
<reference evidence="5 6" key="1">
    <citation type="submission" date="2014-07" db="EMBL/GenBank/DDBJ databases">
        <title>Draft Genome Sequence of Gephyronic Acid Producer, Cystobacter violaceus Strain Cb vi76.</title>
        <authorList>
            <person name="Stevens D.C."/>
            <person name="Young J."/>
            <person name="Carmichael R."/>
            <person name="Tan J."/>
            <person name="Taylor R.E."/>
        </authorList>
    </citation>
    <scope>NUCLEOTIDE SEQUENCE [LARGE SCALE GENOMIC DNA]</scope>
    <source>
        <strain evidence="5 6">Cb vi76</strain>
    </source>
</reference>
<name>A0A084SQY8_9BACT</name>
<evidence type="ECO:0000256" key="3">
    <source>
        <dbReference type="PIRSR" id="PIRSR000097-3"/>
    </source>
</evidence>
<dbReference type="GO" id="GO:0016491">
    <property type="term" value="F:oxidoreductase activity"/>
    <property type="evidence" value="ECO:0007669"/>
    <property type="project" value="InterPro"/>
</dbReference>
<comment type="caution">
    <text evidence="5">The sequence shown here is derived from an EMBL/GenBank/DDBJ whole genome shotgun (WGS) entry which is preliminary data.</text>
</comment>
<dbReference type="Proteomes" id="UP000028547">
    <property type="component" value="Unassembled WGS sequence"/>
</dbReference>
<sequence length="281" mass="31390">MDKRVFGPTGVEVPVLGQGTWQMEDDDRQEALRALQVGLDLGMTHVDTAELYGYGDVESLVGEALAGRRDEVFLVSKVMPNNATYAGTIQACERSLKRLRTDWLDCYLLHWPGPHPLEETLRAFERLRTDGKIRSWGVSNFDVDDLEEVLALAGPGRMACNQVLYHLRERHIEHRVLPWCERHGVTVVGYSPFGSGDFPEPDSPDGRVLAEVARAHGATPRQVALGFLMRRRSLFCIPKASHEAHTRDNAAAGRLRLTAHDLARLEEAFPPGPVQRELPVV</sequence>
<feature type="binding site" evidence="2">
    <location>
        <position position="110"/>
    </location>
    <ligand>
        <name>substrate</name>
    </ligand>
</feature>
<feature type="active site" description="Proton donor" evidence="1">
    <location>
        <position position="52"/>
    </location>
</feature>
<dbReference type="InterPro" id="IPR023210">
    <property type="entry name" value="NADP_OxRdtase_dom"/>
</dbReference>
<evidence type="ECO:0000256" key="2">
    <source>
        <dbReference type="PIRSR" id="PIRSR000097-2"/>
    </source>
</evidence>
<dbReference type="AlphaFoldDB" id="A0A084SQY8"/>